<dbReference type="InterPro" id="IPR008685">
    <property type="entry name" value="Centromere_Mis12"/>
</dbReference>
<accession>A0A0D2PEJ2</accession>
<dbReference type="EMBL" id="CM001746">
    <property type="protein sequence ID" value="KJB44367.1"/>
    <property type="molecule type" value="Genomic_DNA"/>
</dbReference>
<dbReference type="GO" id="GO:0000775">
    <property type="term" value="C:chromosome, centromeric region"/>
    <property type="evidence" value="ECO:0007669"/>
    <property type="project" value="InterPro"/>
</dbReference>
<evidence type="ECO:0000313" key="1">
    <source>
        <dbReference type="EMBL" id="KJB44367.1"/>
    </source>
</evidence>
<dbReference type="eggNOG" id="KOG1426">
    <property type="taxonomic scope" value="Eukaryota"/>
</dbReference>
<organism evidence="1 2">
    <name type="scientific">Gossypium raimondii</name>
    <name type="common">Peruvian cotton</name>
    <name type="synonym">Gossypium klotzschianum subsp. raimondii</name>
    <dbReference type="NCBI Taxonomy" id="29730"/>
    <lineage>
        <taxon>Eukaryota</taxon>
        <taxon>Viridiplantae</taxon>
        <taxon>Streptophyta</taxon>
        <taxon>Embryophyta</taxon>
        <taxon>Tracheophyta</taxon>
        <taxon>Spermatophyta</taxon>
        <taxon>Magnoliopsida</taxon>
        <taxon>eudicotyledons</taxon>
        <taxon>Gunneridae</taxon>
        <taxon>Pentapetalae</taxon>
        <taxon>rosids</taxon>
        <taxon>malvids</taxon>
        <taxon>Malvales</taxon>
        <taxon>Malvaceae</taxon>
        <taxon>Malvoideae</taxon>
        <taxon>Gossypium</taxon>
    </lineage>
</organism>
<dbReference type="STRING" id="29730.A0A0D2PEJ2"/>
<dbReference type="Proteomes" id="UP000032304">
    <property type="component" value="Chromosome 7"/>
</dbReference>
<proteinExistence type="predicted"/>
<dbReference type="Pfam" id="PF05859">
    <property type="entry name" value="Mis12"/>
    <property type="match status" value="1"/>
</dbReference>
<sequence length="125" mass="14633">MLVIKTVSYLVVSSPLRNTIFKHCNTNFYHKTLWISYVLCWFNRVNYIRNMIQSSLDKRLAMWEKYCLRHCFMVPEGFSLPKNLYSLCEKTIVSISVGKYWAATATAIGDVYMWDGKKSMDKPPS</sequence>
<dbReference type="AlphaFoldDB" id="A0A0D2PEJ2"/>
<name>A0A0D2PEJ2_GOSRA</name>
<dbReference type="Gramene" id="KJB44367">
    <property type="protein sequence ID" value="KJB44367"/>
    <property type="gene ID" value="B456_007G248400"/>
</dbReference>
<gene>
    <name evidence="1" type="ORF">B456_007G248400</name>
</gene>
<reference evidence="1 2" key="1">
    <citation type="journal article" date="2012" name="Nature">
        <title>Repeated polyploidization of Gossypium genomes and the evolution of spinnable cotton fibres.</title>
        <authorList>
            <person name="Paterson A.H."/>
            <person name="Wendel J.F."/>
            <person name="Gundlach H."/>
            <person name="Guo H."/>
            <person name="Jenkins J."/>
            <person name="Jin D."/>
            <person name="Llewellyn D."/>
            <person name="Showmaker K.C."/>
            <person name="Shu S."/>
            <person name="Udall J."/>
            <person name="Yoo M.J."/>
            <person name="Byers R."/>
            <person name="Chen W."/>
            <person name="Doron-Faigenboim A."/>
            <person name="Duke M.V."/>
            <person name="Gong L."/>
            <person name="Grimwood J."/>
            <person name="Grover C."/>
            <person name="Grupp K."/>
            <person name="Hu G."/>
            <person name="Lee T.H."/>
            <person name="Li J."/>
            <person name="Lin L."/>
            <person name="Liu T."/>
            <person name="Marler B.S."/>
            <person name="Page J.T."/>
            <person name="Roberts A.W."/>
            <person name="Romanel E."/>
            <person name="Sanders W.S."/>
            <person name="Szadkowski E."/>
            <person name="Tan X."/>
            <person name="Tang H."/>
            <person name="Xu C."/>
            <person name="Wang J."/>
            <person name="Wang Z."/>
            <person name="Zhang D."/>
            <person name="Zhang L."/>
            <person name="Ashrafi H."/>
            <person name="Bedon F."/>
            <person name="Bowers J.E."/>
            <person name="Brubaker C.L."/>
            <person name="Chee P.W."/>
            <person name="Das S."/>
            <person name="Gingle A.R."/>
            <person name="Haigler C.H."/>
            <person name="Harker D."/>
            <person name="Hoffmann L.V."/>
            <person name="Hovav R."/>
            <person name="Jones D.C."/>
            <person name="Lemke C."/>
            <person name="Mansoor S."/>
            <person name="ur Rahman M."/>
            <person name="Rainville L.N."/>
            <person name="Rambani A."/>
            <person name="Reddy U.K."/>
            <person name="Rong J.K."/>
            <person name="Saranga Y."/>
            <person name="Scheffler B.E."/>
            <person name="Scheffler J.A."/>
            <person name="Stelly D.M."/>
            <person name="Triplett B.A."/>
            <person name="Van Deynze A."/>
            <person name="Vaslin M.F."/>
            <person name="Waghmare V.N."/>
            <person name="Walford S.A."/>
            <person name="Wright R.J."/>
            <person name="Zaki E.A."/>
            <person name="Zhang T."/>
            <person name="Dennis E.S."/>
            <person name="Mayer K.F."/>
            <person name="Peterson D.G."/>
            <person name="Rokhsar D.S."/>
            <person name="Wang X."/>
            <person name="Schmutz J."/>
        </authorList>
    </citation>
    <scope>NUCLEOTIDE SEQUENCE [LARGE SCALE GENOMIC DNA]</scope>
</reference>
<evidence type="ECO:0000313" key="2">
    <source>
        <dbReference type="Proteomes" id="UP000032304"/>
    </source>
</evidence>
<dbReference type="GO" id="GO:0005634">
    <property type="term" value="C:nucleus"/>
    <property type="evidence" value="ECO:0007669"/>
    <property type="project" value="InterPro"/>
</dbReference>
<keyword evidence="2" id="KW-1185">Reference proteome</keyword>
<protein>
    <submittedName>
        <fullName evidence="1">Uncharacterized protein</fullName>
    </submittedName>
</protein>
<dbReference type="GO" id="GO:0000278">
    <property type="term" value="P:mitotic cell cycle"/>
    <property type="evidence" value="ECO:0007669"/>
    <property type="project" value="InterPro"/>
</dbReference>